<evidence type="ECO:0000256" key="3">
    <source>
        <dbReference type="ARBA" id="ARBA00022723"/>
    </source>
</evidence>
<dbReference type="GO" id="GO:0008270">
    <property type="term" value="F:zinc ion binding"/>
    <property type="evidence" value="ECO:0007669"/>
    <property type="project" value="UniProtKB-KW"/>
</dbReference>
<keyword evidence="8" id="KW-0805">Transcription regulation</keyword>
<keyword evidence="9" id="KW-0804">Transcription</keyword>
<evidence type="ECO:0000256" key="13">
    <source>
        <dbReference type="PROSITE-ProRule" id="PRU00459"/>
    </source>
</evidence>
<dbReference type="CDD" id="cd20103">
    <property type="entry name" value="MBT_L3MBTL1-like_rpt3"/>
    <property type="match status" value="1"/>
</dbReference>
<evidence type="ECO:0000313" key="16">
    <source>
        <dbReference type="Proteomes" id="UP001374579"/>
    </source>
</evidence>
<evidence type="ECO:0000259" key="14">
    <source>
        <dbReference type="PROSITE" id="PS50105"/>
    </source>
</evidence>
<reference evidence="15 16" key="1">
    <citation type="submission" date="2024-02" db="EMBL/GenBank/DDBJ databases">
        <title>Chromosome-scale genome assembly of the rough periwinkle Littorina saxatilis.</title>
        <authorList>
            <person name="De Jode A."/>
            <person name="Faria R."/>
            <person name="Formenti G."/>
            <person name="Sims Y."/>
            <person name="Smith T.P."/>
            <person name="Tracey A."/>
            <person name="Wood J.M.D."/>
            <person name="Zagrodzka Z.B."/>
            <person name="Johannesson K."/>
            <person name="Butlin R.K."/>
            <person name="Leder E.H."/>
        </authorList>
    </citation>
    <scope>NUCLEOTIDE SEQUENCE [LARGE SCALE GENOMIC DNA]</scope>
    <source>
        <strain evidence="15">Snail1</strain>
        <tissue evidence="15">Muscle</tissue>
    </source>
</reference>
<dbReference type="InterPro" id="IPR036060">
    <property type="entry name" value="Znf_C2H2C_sf"/>
</dbReference>
<evidence type="ECO:0000256" key="8">
    <source>
        <dbReference type="ARBA" id="ARBA00023015"/>
    </source>
</evidence>
<dbReference type="FunFam" id="4.10.320.30:FF:000001">
    <property type="entry name" value="Myelin transcription factor 1-like, a"/>
    <property type="match status" value="1"/>
</dbReference>
<evidence type="ECO:0000256" key="5">
    <source>
        <dbReference type="ARBA" id="ARBA00022771"/>
    </source>
</evidence>
<keyword evidence="6" id="KW-0862">Zinc</keyword>
<dbReference type="SUPFAM" id="SSF47769">
    <property type="entry name" value="SAM/Pointed domain"/>
    <property type="match status" value="1"/>
</dbReference>
<dbReference type="SUPFAM" id="SSF63748">
    <property type="entry name" value="Tudor/PWWP/MBT"/>
    <property type="match status" value="3"/>
</dbReference>
<evidence type="ECO:0000256" key="9">
    <source>
        <dbReference type="ARBA" id="ARBA00023163"/>
    </source>
</evidence>
<dbReference type="Pfam" id="PF02820">
    <property type="entry name" value="MBT"/>
    <property type="match status" value="3"/>
</dbReference>
<dbReference type="GO" id="GO:0005634">
    <property type="term" value="C:nucleus"/>
    <property type="evidence" value="ECO:0007669"/>
    <property type="project" value="UniProtKB-SubCell"/>
</dbReference>
<dbReference type="Gene3D" id="2.30.30.140">
    <property type="match status" value="3"/>
</dbReference>
<feature type="domain" description="SAM" evidence="14">
    <location>
        <begin position="1230"/>
        <end position="1294"/>
    </location>
</feature>
<dbReference type="PANTHER" id="PTHR12247:SF131">
    <property type="entry name" value="LD05287P"/>
    <property type="match status" value="1"/>
</dbReference>
<keyword evidence="4" id="KW-0677">Repeat</keyword>
<keyword evidence="5" id="KW-0863">Zinc-finger</keyword>
<dbReference type="Pfam" id="PF00536">
    <property type="entry name" value="SAM_1"/>
    <property type="match status" value="1"/>
</dbReference>
<dbReference type="GO" id="GO:0045892">
    <property type="term" value="P:negative regulation of DNA-templated transcription"/>
    <property type="evidence" value="ECO:0007669"/>
    <property type="project" value="TreeGrafter"/>
</dbReference>
<name>A0AAN9B6X7_9CAEN</name>
<gene>
    <name evidence="15" type="ORF">V1264_023411</name>
</gene>
<feature type="repeat" description="MBT" evidence="13">
    <location>
        <begin position="819"/>
        <end position="919"/>
    </location>
</feature>
<evidence type="ECO:0000256" key="11">
    <source>
        <dbReference type="ARBA" id="ARBA00068102"/>
    </source>
</evidence>
<keyword evidence="2" id="KW-0678">Repressor</keyword>
<accession>A0AAN9B6X7</accession>
<dbReference type="FunFam" id="2.30.30.140:FF:000007">
    <property type="entry name" value="Lethal(3)malignant brain tumor-like protein 1"/>
    <property type="match status" value="1"/>
</dbReference>
<keyword evidence="10" id="KW-0539">Nucleus</keyword>
<evidence type="ECO:0000256" key="1">
    <source>
        <dbReference type="ARBA" id="ARBA00004123"/>
    </source>
</evidence>
<evidence type="ECO:0000256" key="2">
    <source>
        <dbReference type="ARBA" id="ARBA00022491"/>
    </source>
</evidence>
<organism evidence="15 16">
    <name type="scientific">Littorina saxatilis</name>
    <dbReference type="NCBI Taxonomy" id="31220"/>
    <lineage>
        <taxon>Eukaryota</taxon>
        <taxon>Metazoa</taxon>
        <taxon>Spiralia</taxon>
        <taxon>Lophotrochozoa</taxon>
        <taxon>Mollusca</taxon>
        <taxon>Gastropoda</taxon>
        <taxon>Caenogastropoda</taxon>
        <taxon>Littorinimorpha</taxon>
        <taxon>Littorinoidea</taxon>
        <taxon>Littorinidae</taxon>
        <taxon>Littorina</taxon>
    </lineage>
</organism>
<dbReference type="InterPro" id="IPR002515">
    <property type="entry name" value="Znf_C2H2C"/>
</dbReference>
<feature type="repeat" description="MBT" evidence="13">
    <location>
        <begin position="713"/>
        <end position="811"/>
    </location>
</feature>
<dbReference type="CDD" id="cd20101">
    <property type="entry name" value="MBT_L3MBTL1-like_rpt1"/>
    <property type="match status" value="1"/>
</dbReference>
<dbReference type="GO" id="GO:0042393">
    <property type="term" value="F:histone binding"/>
    <property type="evidence" value="ECO:0007669"/>
    <property type="project" value="TreeGrafter"/>
</dbReference>
<evidence type="ECO:0000256" key="10">
    <source>
        <dbReference type="ARBA" id="ARBA00023242"/>
    </source>
</evidence>
<dbReference type="Gene3D" id="3.30.60.160">
    <property type="match status" value="1"/>
</dbReference>
<dbReference type="Gene3D" id="1.10.150.50">
    <property type="entry name" value="Transcription Factor, Ets-1"/>
    <property type="match status" value="1"/>
</dbReference>
<sequence>MNASHAESLLVKTCPVTTTVTVSPAQVASSDVNENATKSPRLLAPTAVSEGTVPVVASPASMVTSMPFSQVSSPTNVMAFPTGINLTISNGIINLKNASGGESTLLVAPATSSLSSACLSSCASTPSPITVVKGTLPVMSTPGSSAVMTPTASLLGNTQVTQTHTALKVPNPTTIQLRPQVYSTLQNSNIAMAMHNRLQLPFQTTVGQSFSVPTSINTLRSISSSSVLSQQVQFQAMAPLRGTPVTIATGSQPGLQPSQPQQMSIRSAAAFPVLINRPIAFNPVSSRPQLITAQPTRLAPRQMSTQVALQMAGQQPVPGATIMPLFRPANTAKAVGLAAAPGGSNAGITSQAQQAQFVNQVMATTNMQGMTHISLRPTAPNTRPQKIPDARLLTGVPVNRLLRPGPITITTLSSSGTMGLTTEPVVSISQGFPICSSAGSFLQPKTDINAITPEKKPPESTAVLVGEPQVKLAVTSLPITTISQENAVMSIQGTASTLIPRLPVGKDIAPKTAAQEVEAQRGEAMDTTAPATTSEVDAMKVMDWADGIASLPGSNLKFKVNEFGLMEMVTEEQTPPVKTVVDSAVGVNTTDFTITASLTSDGISDLQAEMPNKEKEPLRKCENCGKYGYLRDFCKTGRFCSQACVGAFAGRKNKQSPQSLLSSKMLVNLKKKHKKSVGEENQITIITPPATESEVMPERDRPFSAPSKKGKGFDWQAYLDEQKAVGAPARLFKDPFPSQKNAFKAGMRLEGVDPKHQNLFCVLSVAETQGYRLRLHFDGYSECYDFWCNADSPFIFPIGWCEKNNRPLQPPKQIPQNSFNWATYLRTTKSIAAPKTLFANQPATNVTPSAFRVGMKLEAVDRKNTALICVATVTDVLGDKVLVHFDSWEDVYDYWCDITSPYIHPVGWCQENARALSPPCSWTEVETFTWEDYLTQTKSQGVPARAFKPRPPLGLEPGMKVEAVDRRNPIMVRVATIQEVKEHQVLIHFDGWPEMYDYWLDDDASDIKPPGWCQRTGHVVQPPYVEATHVQGSCPTPGCNGVGHIKGAKYVGHHSAFGCPYSSLNMNKDSTLQDRLGSTRAEEGSAAPLAARVKMESGEIRKCPTPGCDSSGHVTGRFTSHHRLSGCPLYEKNVLRMNAELAAKSAVRPGRGRKRKHFHFSESDAKGENGLRIKRERLESSLSFVENVHQSVFMSTVPATPSQEGPPFWEYHAKLLPGVSEVRGDEVRSWGVDQVARFVGSLPNCQEHEKTFREQEIDGDSFLLLTQADIVKIMNVKLGPALKIFNSIFLFQQTSES</sequence>
<dbReference type="PROSITE" id="PS51802">
    <property type="entry name" value="ZF_CCHHC"/>
    <property type="match status" value="2"/>
</dbReference>
<dbReference type="Pfam" id="PF01530">
    <property type="entry name" value="zf-C2HC"/>
    <property type="match status" value="2"/>
</dbReference>
<protein>
    <recommendedName>
        <fullName evidence="11">Lethal(3)malignant brain tumor-like protein 1</fullName>
    </recommendedName>
    <alternativeName>
        <fullName evidence="12">L(3)mbt protein homolog</fullName>
    </alternativeName>
</protein>
<keyword evidence="7" id="KW-0156">Chromatin regulator</keyword>
<evidence type="ECO:0000256" key="6">
    <source>
        <dbReference type="ARBA" id="ARBA00022833"/>
    </source>
</evidence>
<comment type="caution">
    <text evidence="15">The sequence shown here is derived from an EMBL/GenBank/DDBJ whole genome shotgun (WGS) entry which is preliminary data.</text>
</comment>
<evidence type="ECO:0000313" key="15">
    <source>
        <dbReference type="EMBL" id="KAK7100455.1"/>
    </source>
</evidence>
<dbReference type="InterPro" id="IPR038603">
    <property type="entry name" value="Znf_FCS_sf"/>
</dbReference>
<feature type="repeat" description="MBT" evidence="13">
    <location>
        <begin position="928"/>
        <end position="1023"/>
    </location>
</feature>
<evidence type="ECO:0000256" key="4">
    <source>
        <dbReference type="ARBA" id="ARBA00022737"/>
    </source>
</evidence>
<dbReference type="Gene3D" id="4.10.320.30">
    <property type="match status" value="2"/>
</dbReference>
<evidence type="ECO:0000256" key="12">
    <source>
        <dbReference type="ARBA" id="ARBA00079425"/>
    </source>
</evidence>
<dbReference type="GO" id="GO:0006325">
    <property type="term" value="P:chromatin organization"/>
    <property type="evidence" value="ECO:0007669"/>
    <property type="project" value="UniProtKB-KW"/>
</dbReference>
<dbReference type="GO" id="GO:0003682">
    <property type="term" value="F:chromatin binding"/>
    <property type="evidence" value="ECO:0007669"/>
    <property type="project" value="TreeGrafter"/>
</dbReference>
<dbReference type="InterPro" id="IPR001660">
    <property type="entry name" value="SAM"/>
</dbReference>
<keyword evidence="3" id="KW-0479">Metal-binding</keyword>
<dbReference type="CDD" id="cd20102">
    <property type="entry name" value="MBT_L3MBTL1-like_rpt2"/>
    <property type="match status" value="1"/>
</dbReference>
<dbReference type="SMART" id="SM00454">
    <property type="entry name" value="SAM"/>
    <property type="match status" value="1"/>
</dbReference>
<dbReference type="PROSITE" id="PS50105">
    <property type="entry name" value="SAM_DOMAIN"/>
    <property type="match status" value="1"/>
</dbReference>
<dbReference type="PANTHER" id="PTHR12247">
    <property type="entry name" value="POLYCOMB GROUP PROTEIN"/>
    <property type="match status" value="1"/>
</dbReference>
<dbReference type="PROSITE" id="PS51079">
    <property type="entry name" value="MBT"/>
    <property type="match status" value="3"/>
</dbReference>
<dbReference type="SUPFAM" id="SSF103637">
    <property type="entry name" value="CCHHC domain"/>
    <property type="match status" value="1"/>
</dbReference>
<dbReference type="InterPro" id="IPR004092">
    <property type="entry name" value="Mbt"/>
</dbReference>
<dbReference type="EMBL" id="JBAMIC010000011">
    <property type="protein sequence ID" value="KAK7100455.1"/>
    <property type="molecule type" value="Genomic_DNA"/>
</dbReference>
<dbReference type="Proteomes" id="UP001374579">
    <property type="component" value="Unassembled WGS sequence"/>
</dbReference>
<dbReference type="SMART" id="SM00561">
    <property type="entry name" value="MBT"/>
    <property type="match status" value="3"/>
</dbReference>
<keyword evidence="16" id="KW-1185">Reference proteome</keyword>
<evidence type="ECO:0000256" key="7">
    <source>
        <dbReference type="ARBA" id="ARBA00022853"/>
    </source>
</evidence>
<dbReference type="InterPro" id="IPR013761">
    <property type="entry name" value="SAM/pointed_sf"/>
</dbReference>
<proteinExistence type="predicted"/>
<comment type="subcellular location">
    <subcellularLocation>
        <location evidence="1">Nucleus</location>
    </subcellularLocation>
</comment>
<dbReference type="InterPro" id="IPR050548">
    <property type="entry name" value="PcG_chromatin_remod_factors"/>
</dbReference>